<evidence type="ECO:0000313" key="2">
    <source>
        <dbReference type="Proteomes" id="UP000250223"/>
    </source>
</evidence>
<sequence>MRQSSTKILGEQKNILGLAGELFQNTNIKVNKTDATLTEGILLAGTIVDKVGKKVDGTTVTNDKAFGVVYEDVDFTNSHGTEVVPVTIFGFVKESVLPEKPTAEVKAALPMIKFL</sequence>
<dbReference type="Proteomes" id="UP000250223">
    <property type="component" value="Unassembled WGS sequence"/>
</dbReference>
<dbReference type="RefSeq" id="WP_111921131.1">
    <property type="nucleotide sequence ID" value="NZ_JABAGF010000006.1"/>
</dbReference>
<dbReference type="EMBL" id="UAWC01000001">
    <property type="protein sequence ID" value="SQB33401.1"/>
    <property type="molecule type" value="Genomic_DNA"/>
</dbReference>
<accession>A0A2X2W617</accession>
<protein>
    <submittedName>
        <fullName evidence="1">Uncharacterized protein</fullName>
    </submittedName>
</protein>
<reference evidence="1 2" key="1">
    <citation type="submission" date="2018-06" db="EMBL/GenBank/DDBJ databases">
        <authorList>
            <consortium name="Pathogen Informatics"/>
            <person name="Doyle S."/>
        </authorList>
    </citation>
    <scope>NUCLEOTIDE SEQUENCE [LARGE SCALE GENOMIC DNA]</scope>
    <source>
        <strain evidence="1 2">NCTC13028</strain>
    </source>
</reference>
<proteinExistence type="predicted"/>
<gene>
    <name evidence="1" type="ORF">NCTC13028_00394</name>
</gene>
<evidence type="ECO:0000313" key="1">
    <source>
        <dbReference type="EMBL" id="SQB33401.1"/>
    </source>
</evidence>
<organism evidence="1 2">
    <name type="scientific">Clostridium cochlearium</name>
    <dbReference type="NCBI Taxonomy" id="1494"/>
    <lineage>
        <taxon>Bacteria</taxon>
        <taxon>Bacillati</taxon>
        <taxon>Bacillota</taxon>
        <taxon>Clostridia</taxon>
        <taxon>Eubacteriales</taxon>
        <taxon>Clostridiaceae</taxon>
        <taxon>Clostridium</taxon>
    </lineage>
</organism>
<name>A0A2X2W617_CLOCO</name>
<dbReference type="AlphaFoldDB" id="A0A2X2W617"/>